<protein>
    <submittedName>
        <fullName evidence="4">IS110 family transposase</fullName>
    </submittedName>
</protein>
<evidence type="ECO:0000259" key="2">
    <source>
        <dbReference type="Pfam" id="PF01548"/>
    </source>
</evidence>
<accession>A0ABW2AFS2</accession>
<keyword evidence="1" id="KW-0175">Coiled coil</keyword>
<dbReference type="NCBIfam" id="NF033542">
    <property type="entry name" value="transpos_IS110"/>
    <property type="match status" value="1"/>
</dbReference>
<dbReference type="InterPro" id="IPR002525">
    <property type="entry name" value="Transp_IS110-like_N"/>
</dbReference>
<proteinExistence type="predicted"/>
<dbReference type="Proteomes" id="UP001596298">
    <property type="component" value="Unassembled WGS sequence"/>
</dbReference>
<dbReference type="InterPro" id="IPR047650">
    <property type="entry name" value="Transpos_IS110"/>
</dbReference>
<keyword evidence="6" id="KW-1185">Reference proteome</keyword>
<dbReference type="RefSeq" id="WP_382401014.1">
    <property type="nucleotide sequence ID" value="NZ_JBHSWH010000001.1"/>
</dbReference>
<evidence type="ECO:0000313" key="6">
    <source>
        <dbReference type="Proteomes" id="UP001596298"/>
    </source>
</evidence>
<sequence length="367" mass="39475">MLTMVEDHPRIIGGVDTHRDTHTVAAIDERGQELGHATFPTTAQGYAQLWAWLTALGHVVAVGVEGTSSYGAALTRHLLSAGGRVIEVNRPDRGTRRRVGKSAPIDALMAARGVLAGTAATAPKDTTGVIEAIAVLRSGRRSAIKSRTAAINSLRAHMITAPADLRAHLDDLPITQLIATCARLRPDHARIHDPAQAVKATLRRLARRYQALNEEIADIDADLAPLVARACPKLLKQSGIGIQTAAQLLVTAGGNPDRIRTDASFAALCGASPIPASSGRTDRHRLNRGGDRQGNHALHQIVINRIAHHQPTRDYIARRTANGLKKRDVIRCLKRYVARDVQRLITQALTESITLPTIPEQAAQNAA</sequence>
<evidence type="ECO:0000259" key="3">
    <source>
        <dbReference type="Pfam" id="PF02371"/>
    </source>
</evidence>
<dbReference type="Pfam" id="PF01548">
    <property type="entry name" value="DEDD_Tnp_IS110"/>
    <property type="match status" value="1"/>
</dbReference>
<reference evidence="4" key="1">
    <citation type="journal article" date="2014" name="Int. J. Syst. Evol. Microbiol.">
        <title>Complete genome of a new Firmicutes species belonging to the dominant human colonic microbiota ('Ruminococcus bicirculans') reveals two chromosomes and a selective capacity to utilize plant glucans.</title>
        <authorList>
            <consortium name="NISC Comparative Sequencing Program"/>
            <person name="Wegmann U."/>
            <person name="Louis P."/>
            <person name="Goesmann A."/>
            <person name="Henrissat B."/>
            <person name="Duncan S.H."/>
            <person name="Flint H.J."/>
        </authorList>
    </citation>
    <scope>NUCLEOTIDE SEQUENCE</scope>
    <source>
        <strain evidence="4">NBRC 107580</strain>
    </source>
</reference>
<dbReference type="EMBL" id="JBHSWH010000001">
    <property type="protein sequence ID" value="MFC6705670.1"/>
    <property type="molecule type" value="Genomic_DNA"/>
</dbReference>
<dbReference type="PANTHER" id="PTHR33055">
    <property type="entry name" value="TRANSPOSASE FOR INSERTION SEQUENCE ELEMENT IS1111A"/>
    <property type="match status" value="1"/>
</dbReference>
<evidence type="ECO:0000313" key="4">
    <source>
        <dbReference type="EMBL" id="MFC6705670.1"/>
    </source>
</evidence>
<comment type="caution">
    <text evidence="4">The sequence shown here is derived from an EMBL/GenBank/DDBJ whole genome shotgun (WGS) entry which is preliminary data.</text>
</comment>
<dbReference type="EMBL" id="JBHSWH010000001">
    <property type="protein sequence ID" value="MFC6705672.1"/>
    <property type="molecule type" value="Genomic_DNA"/>
</dbReference>
<evidence type="ECO:0000256" key="1">
    <source>
        <dbReference type="SAM" id="Coils"/>
    </source>
</evidence>
<name>A0ABW2AFS2_9MICO</name>
<feature type="coiled-coil region" evidence="1">
    <location>
        <begin position="195"/>
        <end position="222"/>
    </location>
</feature>
<reference evidence="6" key="2">
    <citation type="journal article" date="2019" name="Int. J. Syst. Evol. Microbiol.">
        <title>The Global Catalogue of Microorganisms (GCM) 10K type strain sequencing project: providing services to taxonomists for standard genome sequencing and annotation.</title>
        <authorList>
            <consortium name="The Broad Institute Genomics Platform"/>
            <consortium name="The Broad Institute Genome Sequencing Center for Infectious Disease"/>
            <person name="Wu L."/>
            <person name="Ma J."/>
        </authorList>
    </citation>
    <scope>NUCLEOTIDE SEQUENCE [LARGE SCALE GENOMIC DNA]</scope>
    <source>
        <strain evidence="6">CCUG 58127</strain>
    </source>
</reference>
<dbReference type="PANTHER" id="PTHR33055:SF16">
    <property type="entry name" value="TRANSPOSASE FOR INSERTION SEQUENCE ELEMENT IS1547"/>
    <property type="match status" value="1"/>
</dbReference>
<dbReference type="InterPro" id="IPR003346">
    <property type="entry name" value="Transposase_20"/>
</dbReference>
<feature type="domain" description="Transposase IS116/IS110/IS902 C-terminal" evidence="3">
    <location>
        <begin position="234"/>
        <end position="315"/>
    </location>
</feature>
<organism evidence="4 6">
    <name type="scientific">Flexivirga alba</name>
    <dbReference type="NCBI Taxonomy" id="702742"/>
    <lineage>
        <taxon>Bacteria</taxon>
        <taxon>Bacillati</taxon>
        <taxon>Actinomycetota</taxon>
        <taxon>Actinomycetes</taxon>
        <taxon>Micrococcales</taxon>
        <taxon>Dermacoccaceae</taxon>
        <taxon>Flexivirga</taxon>
    </lineage>
</organism>
<feature type="domain" description="Transposase IS110-like N-terminal" evidence="2">
    <location>
        <begin position="14"/>
        <end position="158"/>
    </location>
</feature>
<reference evidence="4" key="3">
    <citation type="submission" date="2024-09" db="EMBL/GenBank/DDBJ databases">
        <authorList>
            <person name="Sun Q."/>
            <person name="Mori K."/>
        </authorList>
    </citation>
    <scope>NUCLEOTIDE SEQUENCE</scope>
    <source>
        <strain evidence="4">NBRC 107580</strain>
    </source>
</reference>
<dbReference type="Pfam" id="PF02371">
    <property type="entry name" value="Transposase_20"/>
    <property type="match status" value="1"/>
</dbReference>
<evidence type="ECO:0000313" key="5">
    <source>
        <dbReference type="EMBL" id="MFC6705672.1"/>
    </source>
</evidence>
<gene>
    <name evidence="4" type="ORF">ACFQDH_10430</name>
    <name evidence="5" type="ORF">ACFQDH_10440</name>
</gene>